<evidence type="ECO:0000313" key="2">
    <source>
        <dbReference type="EMBL" id="MDQ0428634.1"/>
    </source>
</evidence>
<evidence type="ECO:0008006" key="4">
    <source>
        <dbReference type="Google" id="ProtNLM"/>
    </source>
</evidence>
<name>A0ABU0GUJ9_9BACL</name>
<keyword evidence="1" id="KW-1133">Transmembrane helix</keyword>
<evidence type="ECO:0000256" key="1">
    <source>
        <dbReference type="SAM" id="Phobius"/>
    </source>
</evidence>
<sequence length="69" mass="7497">MKLAKGPLLFLKSVLALLTLAFCIFASRSVFMLCFICIILSVAAGSFAAVLEKLTVQAIRMKAENEMTV</sequence>
<keyword evidence="1" id="KW-0472">Membrane</keyword>
<feature type="transmembrane region" description="Helical" evidence="1">
    <location>
        <begin position="33"/>
        <end position="51"/>
    </location>
</feature>
<dbReference type="Proteomes" id="UP001241988">
    <property type="component" value="Unassembled WGS sequence"/>
</dbReference>
<evidence type="ECO:0000313" key="3">
    <source>
        <dbReference type="Proteomes" id="UP001241988"/>
    </source>
</evidence>
<reference evidence="2 3" key="1">
    <citation type="submission" date="2023-07" db="EMBL/GenBank/DDBJ databases">
        <title>Genomic Encyclopedia of Type Strains, Phase IV (KMG-IV): sequencing the most valuable type-strain genomes for metagenomic binning, comparative biology and taxonomic classification.</title>
        <authorList>
            <person name="Goeker M."/>
        </authorList>
    </citation>
    <scope>NUCLEOTIDE SEQUENCE [LARGE SCALE GENOMIC DNA]</scope>
    <source>
        <strain evidence="2 3">DSM 16419</strain>
    </source>
</reference>
<dbReference type="EMBL" id="JAUSWB010000003">
    <property type="protein sequence ID" value="MDQ0428634.1"/>
    <property type="molecule type" value="Genomic_DNA"/>
</dbReference>
<proteinExistence type="predicted"/>
<dbReference type="Pfam" id="PF11188">
    <property type="entry name" value="DUF2975"/>
    <property type="match status" value="1"/>
</dbReference>
<dbReference type="InterPro" id="IPR021354">
    <property type="entry name" value="DUF2975"/>
</dbReference>
<keyword evidence="1" id="KW-0812">Transmembrane</keyword>
<accession>A0ABU0GUJ9</accession>
<dbReference type="RefSeq" id="WP_308786799.1">
    <property type="nucleotide sequence ID" value="NZ_JAUSWB010000003.1"/>
</dbReference>
<comment type="caution">
    <text evidence="2">The sequence shown here is derived from an EMBL/GenBank/DDBJ whole genome shotgun (WGS) entry which is preliminary data.</text>
</comment>
<keyword evidence="3" id="KW-1185">Reference proteome</keyword>
<gene>
    <name evidence="2" type="ORF">QOZ98_001460</name>
</gene>
<organism evidence="2 3">
    <name type="scientific">Planomicrobium stackebrandtii</name>
    <dbReference type="NCBI Taxonomy" id="253160"/>
    <lineage>
        <taxon>Bacteria</taxon>
        <taxon>Bacillati</taxon>
        <taxon>Bacillota</taxon>
        <taxon>Bacilli</taxon>
        <taxon>Bacillales</taxon>
        <taxon>Caryophanaceae</taxon>
        <taxon>Planomicrobium</taxon>
    </lineage>
</organism>
<protein>
    <recommendedName>
        <fullName evidence="4">DUF2721 domain-containing protein</fullName>
    </recommendedName>
</protein>